<evidence type="ECO:0000313" key="1">
    <source>
        <dbReference type="EMBL" id="MBD8026887.1"/>
    </source>
</evidence>
<protein>
    <recommendedName>
        <fullName evidence="3">Lipoprotein</fullName>
    </recommendedName>
</protein>
<name>A0ABR8XCC8_9BACL</name>
<organism evidence="1 2">
    <name type="scientific">Ureibacillus galli</name>
    <dbReference type="NCBI Taxonomy" id="2762222"/>
    <lineage>
        <taxon>Bacteria</taxon>
        <taxon>Bacillati</taxon>
        <taxon>Bacillota</taxon>
        <taxon>Bacilli</taxon>
        <taxon>Bacillales</taxon>
        <taxon>Caryophanaceae</taxon>
        <taxon>Ureibacillus</taxon>
    </lineage>
</organism>
<gene>
    <name evidence="1" type="ORF">H9636_09465</name>
</gene>
<keyword evidence="2" id="KW-1185">Reference proteome</keyword>
<reference evidence="1 2" key="1">
    <citation type="submission" date="2020-08" db="EMBL/GenBank/DDBJ databases">
        <title>A Genomic Blueprint of the Chicken Gut Microbiome.</title>
        <authorList>
            <person name="Gilroy R."/>
            <person name="Ravi A."/>
            <person name="Getino M."/>
            <person name="Pursley I."/>
            <person name="Horton D.L."/>
            <person name="Alikhan N.-F."/>
            <person name="Baker D."/>
            <person name="Gharbi K."/>
            <person name="Hall N."/>
            <person name="Watson M."/>
            <person name="Adriaenssens E.M."/>
            <person name="Foster-Nyarko E."/>
            <person name="Jarju S."/>
            <person name="Secka A."/>
            <person name="Antonio M."/>
            <person name="Oren A."/>
            <person name="Chaudhuri R."/>
            <person name="La Ragione R.M."/>
            <person name="Hildebrand F."/>
            <person name="Pallen M.J."/>
        </authorList>
    </citation>
    <scope>NUCLEOTIDE SEQUENCE [LARGE SCALE GENOMIC DNA]</scope>
    <source>
        <strain evidence="1 2">Re31</strain>
    </source>
</reference>
<sequence length="213" mass="24266">MITVRKVDRKMKVRIKRLLGSVVIGIFIFSLFGCNAVDENQAQTVEKLLEERYGIEFEVSTIGNRYSNGGSYKLEAIANPLNDKNINFNVFLKKDGESVVDNFMARLISSKINKVLKEELNKIGVESESFILTNDKNLSIDITDPNIEIADYVEQVGTEYFICYTIVKESENMDPLPFESALKTISNLSLWSKLGLTQGKGRFMNEIRFKKDR</sequence>
<evidence type="ECO:0000313" key="2">
    <source>
        <dbReference type="Proteomes" id="UP000640930"/>
    </source>
</evidence>
<dbReference type="Proteomes" id="UP000640930">
    <property type="component" value="Unassembled WGS sequence"/>
</dbReference>
<evidence type="ECO:0008006" key="3">
    <source>
        <dbReference type="Google" id="ProtNLM"/>
    </source>
</evidence>
<accession>A0ABR8XCC8</accession>
<comment type="caution">
    <text evidence="1">The sequence shown here is derived from an EMBL/GenBank/DDBJ whole genome shotgun (WGS) entry which is preliminary data.</text>
</comment>
<dbReference type="EMBL" id="JACSQA010000012">
    <property type="protein sequence ID" value="MBD8026887.1"/>
    <property type="molecule type" value="Genomic_DNA"/>
</dbReference>
<dbReference type="PROSITE" id="PS51257">
    <property type="entry name" value="PROKAR_LIPOPROTEIN"/>
    <property type="match status" value="1"/>
</dbReference>
<proteinExistence type="predicted"/>